<evidence type="ECO:0000313" key="3">
    <source>
        <dbReference type="Proteomes" id="UP001501710"/>
    </source>
</evidence>
<sequence>MRHPVEGLITLDYETLHVPATPGEMGLVVHAFSAEPDSPEADALERMGAVHPVLSGRST</sequence>
<feature type="domain" description="MmyB-like transcription regulator ligand binding" evidence="1">
    <location>
        <begin position="1"/>
        <end position="46"/>
    </location>
</feature>
<dbReference type="Pfam" id="PF17765">
    <property type="entry name" value="MLTR_LBD"/>
    <property type="match status" value="1"/>
</dbReference>
<keyword evidence="3" id="KW-1185">Reference proteome</keyword>
<gene>
    <name evidence="2" type="ORF">GCM10022254_74630</name>
</gene>
<evidence type="ECO:0000259" key="1">
    <source>
        <dbReference type="Pfam" id="PF17765"/>
    </source>
</evidence>
<accession>A0ABP8CS24</accession>
<reference evidence="3" key="1">
    <citation type="journal article" date="2019" name="Int. J. Syst. Evol. Microbiol.">
        <title>The Global Catalogue of Microorganisms (GCM) 10K type strain sequencing project: providing services to taxonomists for standard genome sequencing and annotation.</title>
        <authorList>
            <consortium name="The Broad Institute Genomics Platform"/>
            <consortium name="The Broad Institute Genome Sequencing Center for Infectious Disease"/>
            <person name="Wu L."/>
            <person name="Ma J."/>
        </authorList>
    </citation>
    <scope>NUCLEOTIDE SEQUENCE [LARGE SCALE GENOMIC DNA]</scope>
    <source>
        <strain evidence="3">JCM 17440</strain>
    </source>
</reference>
<protein>
    <recommendedName>
        <fullName evidence="1">MmyB-like transcription regulator ligand binding domain-containing protein</fullName>
    </recommendedName>
</protein>
<comment type="caution">
    <text evidence="2">The sequence shown here is derived from an EMBL/GenBank/DDBJ whole genome shotgun (WGS) entry which is preliminary data.</text>
</comment>
<dbReference type="Proteomes" id="UP001501710">
    <property type="component" value="Unassembled WGS sequence"/>
</dbReference>
<evidence type="ECO:0000313" key="2">
    <source>
        <dbReference type="EMBL" id="GAA4242250.1"/>
    </source>
</evidence>
<proteinExistence type="predicted"/>
<organism evidence="2 3">
    <name type="scientific">Actinomadura meridiana</name>
    <dbReference type="NCBI Taxonomy" id="559626"/>
    <lineage>
        <taxon>Bacteria</taxon>
        <taxon>Bacillati</taxon>
        <taxon>Actinomycetota</taxon>
        <taxon>Actinomycetes</taxon>
        <taxon>Streptosporangiales</taxon>
        <taxon>Thermomonosporaceae</taxon>
        <taxon>Actinomadura</taxon>
    </lineage>
</organism>
<name>A0ABP8CS24_9ACTN</name>
<dbReference type="EMBL" id="BAABAS010000029">
    <property type="protein sequence ID" value="GAA4242250.1"/>
    <property type="molecule type" value="Genomic_DNA"/>
</dbReference>
<dbReference type="InterPro" id="IPR041413">
    <property type="entry name" value="MLTR_LBD"/>
</dbReference>